<dbReference type="EMBL" id="CAJB01000001">
    <property type="protein sequence ID" value="CCH75883.1"/>
    <property type="molecule type" value="Genomic_DNA"/>
</dbReference>
<evidence type="ECO:0000313" key="2">
    <source>
        <dbReference type="EMBL" id="CCH75883.1"/>
    </source>
</evidence>
<name>A0A077LSK2_9MICO</name>
<keyword evidence="3" id="KW-1185">Reference proteome</keyword>
<reference evidence="2 3" key="1">
    <citation type="journal article" date="2013" name="ISME J.">
        <title>A metabolic model for members of the genus Tetrasphaera involved in enhanced biological phosphorus removal.</title>
        <authorList>
            <person name="Kristiansen R."/>
            <person name="Nguyen H.T.T."/>
            <person name="Saunders A.M."/>
            <person name="Nielsen J.L."/>
            <person name="Wimmer R."/>
            <person name="Le V.Q."/>
            <person name="McIlroy S.J."/>
            <person name="Petrovski S."/>
            <person name="Seviour R.J."/>
            <person name="Calteau A."/>
            <person name="Nielsen K.L."/>
            <person name="Nielsen P.H."/>
        </authorList>
    </citation>
    <scope>NUCLEOTIDE SEQUENCE [LARGE SCALE GENOMIC DNA]</scope>
    <source>
        <strain evidence="2 3">T1-X7</strain>
    </source>
</reference>
<evidence type="ECO:0000256" key="1">
    <source>
        <dbReference type="SAM" id="Phobius"/>
    </source>
</evidence>
<dbReference type="AlphaFoldDB" id="A0A077LSK2"/>
<evidence type="ECO:0000313" key="3">
    <source>
        <dbReference type="Proteomes" id="UP000035721"/>
    </source>
</evidence>
<dbReference type="Proteomes" id="UP000035721">
    <property type="component" value="Unassembled WGS sequence"/>
</dbReference>
<feature type="transmembrane region" description="Helical" evidence="1">
    <location>
        <begin position="96"/>
        <end position="117"/>
    </location>
</feature>
<keyword evidence="1" id="KW-0472">Membrane</keyword>
<feature type="transmembrane region" description="Helical" evidence="1">
    <location>
        <begin position="63"/>
        <end position="84"/>
    </location>
</feature>
<accession>A0A077LSK2</accession>
<feature type="transmembrane region" description="Helical" evidence="1">
    <location>
        <begin position="129"/>
        <end position="147"/>
    </location>
</feature>
<feature type="transmembrane region" description="Helical" evidence="1">
    <location>
        <begin position="6"/>
        <end position="22"/>
    </location>
</feature>
<protein>
    <submittedName>
        <fullName evidence="2">Putative integral membrane protein</fullName>
    </submittedName>
</protein>
<sequence length="174" mass="18569">MSGNLGYANIVIGLIVLAWVVSRQLRTRPVREEQATKLLLVLGAVGLYEVAQYADRHHDVPLLAWGLLIVSLVLAAVLGVARGLTMRVWRDATGQLLQRGTPVTLALWGLSIAAHLGADALMHGEGSNASGLGSAGIVLYLALTLGVQRVVVVRRGAELVEHVGYEVPRNGERV</sequence>
<proteinExistence type="predicted"/>
<gene>
    <name evidence="2" type="ORF">BN12_10030</name>
</gene>
<dbReference type="RefSeq" id="WP_048549518.1">
    <property type="nucleotide sequence ID" value="NZ_HF570958.1"/>
</dbReference>
<organism evidence="2 3">
    <name type="scientific">Nostocoides japonicum T1-X7</name>
    <dbReference type="NCBI Taxonomy" id="1194083"/>
    <lineage>
        <taxon>Bacteria</taxon>
        <taxon>Bacillati</taxon>
        <taxon>Actinomycetota</taxon>
        <taxon>Actinomycetes</taxon>
        <taxon>Micrococcales</taxon>
        <taxon>Intrasporangiaceae</taxon>
        <taxon>Nostocoides</taxon>
    </lineage>
</organism>
<keyword evidence="1" id="KW-0812">Transmembrane</keyword>
<keyword evidence="1" id="KW-1133">Transmembrane helix</keyword>
<dbReference type="STRING" id="1194083.BN12_10030"/>
<comment type="caution">
    <text evidence="2">The sequence shown here is derived from an EMBL/GenBank/DDBJ whole genome shotgun (WGS) entry which is preliminary data.</text>
</comment>
<dbReference type="OrthoDB" id="4773689at2"/>
<feature type="transmembrane region" description="Helical" evidence="1">
    <location>
        <begin position="34"/>
        <end position="51"/>
    </location>
</feature>